<comment type="caution">
    <text evidence="3">The sequence shown here is derived from an EMBL/GenBank/DDBJ whole genome shotgun (WGS) entry which is preliminary data.</text>
</comment>
<protein>
    <submittedName>
        <fullName evidence="3">Blh protein</fullName>
    </submittedName>
</protein>
<dbReference type="Proteomes" id="UP000604046">
    <property type="component" value="Unassembled WGS sequence"/>
</dbReference>
<dbReference type="GO" id="GO:0046872">
    <property type="term" value="F:metal ion binding"/>
    <property type="evidence" value="ECO:0007669"/>
    <property type="project" value="UniProtKB-KW"/>
</dbReference>
<dbReference type="InterPro" id="IPR044528">
    <property type="entry name" value="POD-like_MBL-fold"/>
</dbReference>
<evidence type="ECO:0000313" key="4">
    <source>
        <dbReference type="Proteomes" id="UP000604046"/>
    </source>
</evidence>
<dbReference type="GO" id="GO:0006749">
    <property type="term" value="P:glutathione metabolic process"/>
    <property type="evidence" value="ECO:0007669"/>
    <property type="project" value="InterPro"/>
</dbReference>
<dbReference type="AlphaFoldDB" id="A0A812HP87"/>
<organism evidence="3 4">
    <name type="scientific">Symbiodinium natans</name>
    <dbReference type="NCBI Taxonomy" id="878477"/>
    <lineage>
        <taxon>Eukaryota</taxon>
        <taxon>Sar</taxon>
        <taxon>Alveolata</taxon>
        <taxon>Dinophyceae</taxon>
        <taxon>Suessiales</taxon>
        <taxon>Symbiodiniaceae</taxon>
        <taxon>Symbiodinium</taxon>
    </lineage>
</organism>
<name>A0A812HP87_9DINO</name>
<keyword evidence="4" id="KW-1185">Reference proteome</keyword>
<keyword evidence="1" id="KW-0479">Metal-binding</keyword>
<dbReference type="SMART" id="SM00849">
    <property type="entry name" value="Lactamase_B"/>
    <property type="match status" value="1"/>
</dbReference>
<dbReference type="GO" id="GO:0050313">
    <property type="term" value="F:sulfur dioxygenase activity"/>
    <property type="evidence" value="ECO:0007669"/>
    <property type="project" value="InterPro"/>
</dbReference>
<dbReference type="InterPro" id="IPR036866">
    <property type="entry name" value="RibonucZ/Hydroxyglut_hydro"/>
</dbReference>
<dbReference type="InterPro" id="IPR001279">
    <property type="entry name" value="Metallo-B-lactamas"/>
</dbReference>
<dbReference type="Gene3D" id="3.60.15.10">
    <property type="entry name" value="Ribonuclease Z/Hydroxyacylglutathione hydrolase-like"/>
    <property type="match status" value="1"/>
</dbReference>
<dbReference type="GO" id="GO:0070813">
    <property type="term" value="P:hydrogen sulfide metabolic process"/>
    <property type="evidence" value="ECO:0007669"/>
    <property type="project" value="TreeGrafter"/>
</dbReference>
<reference evidence="3" key="1">
    <citation type="submission" date="2021-02" db="EMBL/GenBank/DDBJ databases">
        <authorList>
            <person name="Dougan E. K."/>
            <person name="Rhodes N."/>
            <person name="Thang M."/>
            <person name="Chan C."/>
        </authorList>
    </citation>
    <scope>NUCLEOTIDE SEQUENCE</scope>
</reference>
<proteinExistence type="predicted"/>
<sequence>MSFLQSLSCLCKGERPAKREDEIAQVSPDVMVFYEEETHTVSAVVRDPSSRKVAVIDSVMGFDYSSGSTSTKHADQIVEFIKRHGLELEWLLETHAHADHLSAAPYIQQQLGGKIAIGENIKLVQQTFAGVFGLGPDFQTDGSQFDKLFQDGETFKIGGMPVAVLHTPGHTPACVCYHMGDAVFTGDTLFMPDYGTARCDFPGGSSKTLYQSIQKLLALPAETRVFVGHDYLPKGVRSEFAWETTIGEQRRNNIHVGSGKTEEDFVSMRESRDAQLAVPKLLIPSVQLNIRAGRMPEPDASGKAYIQVPINVLSNRGTLNP</sequence>
<dbReference type="CDD" id="cd07724">
    <property type="entry name" value="POD-like_MBL-fold"/>
    <property type="match status" value="1"/>
</dbReference>
<dbReference type="InterPro" id="IPR051682">
    <property type="entry name" value="Mito_Persulfide_Diox"/>
</dbReference>
<accession>A0A812HP87</accession>
<evidence type="ECO:0000313" key="3">
    <source>
        <dbReference type="EMBL" id="CAE6957611.1"/>
    </source>
</evidence>
<gene>
    <name evidence="3" type="primary">blh</name>
    <name evidence="3" type="ORF">SNAT2548_LOCUS1821</name>
</gene>
<dbReference type="EMBL" id="CAJNDS010000103">
    <property type="protein sequence ID" value="CAE6957611.1"/>
    <property type="molecule type" value="Genomic_DNA"/>
</dbReference>
<dbReference type="PANTHER" id="PTHR43084">
    <property type="entry name" value="PERSULFIDE DIOXYGENASE ETHE1"/>
    <property type="match status" value="1"/>
</dbReference>
<feature type="domain" description="Metallo-beta-lactamase" evidence="2">
    <location>
        <begin position="39"/>
        <end position="229"/>
    </location>
</feature>
<evidence type="ECO:0000256" key="1">
    <source>
        <dbReference type="ARBA" id="ARBA00022723"/>
    </source>
</evidence>
<dbReference type="OrthoDB" id="449487at2759"/>
<evidence type="ECO:0000259" key="2">
    <source>
        <dbReference type="SMART" id="SM00849"/>
    </source>
</evidence>
<dbReference type="Pfam" id="PF00753">
    <property type="entry name" value="Lactamase_B"/>
    <property type="match status" value="1"/>
</dbReference>
<dbReference type="PANTHER" id="PTHR43084:SF1">
    <property type="entry name" value="PERSULFIDE DIOXYGENASE ETHE1, MITOCHONDRIAL"/>
    <property type="match status" value="1"/>
</dbReference>
<dbReference type="SUPFAM" id="SSF56281">
    <property type="entry name" value="Metallo-hydrolase/oxidoreductase"/>
    <property type="match status" value="1"/>
</dbReference>